<feature type="active site" evidence="19">
    <location>
        <position position="334"/>
    </location>
</feature>
<dbReference type="InterPro" id="IPR016169">
    <property type="entry name" value="FAD-bd_PCMH_sub2"/>
</dbReference>
<feature type="domain" description="FAD-binding PCMH-type" evidence="20">
    <location>
        <begin position="18"/>
        <end position="188"/>
    </location>
</feature>
<dbReference type="PANTHER" id="PTHR21071:SF4">
    <property type="entry name" value="UDP-N-ACETYLENOLPYRUVOYLGLUCOSAMINE REDUCTASE"/>
    <property type="match status" value="1"/>
</dbReference>
<evidence type="ECO:0000256" key="17">
    <source>
        <dbReference type="ARBA" id="ARBA00031026"/>
    </source>
</evidence>
<dbReference type="SUPFAM" id="SSF56176">
    <property type="entry name" value="FAD-binding/transporter-associated domain-like"/>
    <property type="match status" value="1"/>
</dbReference>
<evidence type="ECO:0000313" key="21">
    <source>
        <dbReference type="EMBL" id="NQX32077.1"/>
    </source>
</evidence>
<dbReference type="RefSeq" id="WP_173271763.1">
    <property type="nucleotide sequence ID" value="NZ_JABMKV010000002.1"/>
</dbReference>
<comment type="subcellular location">
    <subcellularLocation>
        <location evidence="3 19">Cytoplasm</location>
    </subcellularLocation>
</comment>
<dbReference type="PANTHER" id="PTHR21071">
    <property type="entry name" value="UDP-N-ACETYLENOLPYRUVOYLGLUCOSAMINE REDUCTASE"/>
    <property type="match status" value="1"/>
</dbReference>
<keyword evidence="7 19" id="KW-0963">Cytoplasm</keyword>
<evidence type="ECO:0000256" key="12">
    <source>
        <dbReference type="ARBA" id="ARBA00022960"/>
    </source>
</evidence>
<dbReference type="NCBIfam" id="NF010478">
    <property type="entry name" value="PRK13903.1"/>
    <property type="match status" value="1"/>
</dbReference>
<dbReference type="Pfam" id="PF02873">
    <property type="entry name" value="MurB_C"/>
    <property type="match status" value="1"/>
</dbReference>
<dbReference type="InterPro" id="IPR011601">
    <property type="entry name" value="MurB_C"/>
</dbReference>
<evidence type="ECO:0000256" key="7">
    <source>
        <dbReference type="ARBA" id="ARBA00022490"/>
    </source>
</evidence>
<evidence type="ECO:0000259" key="20">
    <source>
        <dbReference type="PROSITE" id="PS51387"/>
    </source>
</evidence>
<dbReference type="InterPro" id="IPR036635">
    <property type="entry name" value="MurB_C_sf"/>
</dbReference>
<dbReference type="HAMAP" id="MF_00037">
    <property type="entry name" value="MurB"/>
    <property type="match status" value="1"/>
</dbReference>
<dbReference type="PROSITE" id="PS51387">
    <property type="entry name" value="FAD_PCMH"/>
    <property type="match status" value="1"/>
</dbReference>
<keyword evidence="8 19" id="KW-0132">Cell division</keyword>
<evidence type="ECO:0000256" key="11">
    <source>
        <dbReference type="ARBA" id="ARBA00022857"/>
    </source>
</evidence>
<keyword evidence="22" id="KW-1185">Reference proteome</keyword>
<evidence type="ECO:0000256" key="10">
    <source>
        <dbReference type="ARBA" id="ARBA00022827"/>
    </source>
</evidence>
<dbReference type="NCBIfam" id="NF000755">
    <property type="entry name" value="PRK00046.1"/>
    <property type="match status" value="1"/>
</dbReference>
<dbReference type="Pfam" id="PF01565">
    <property type="entry name" value="FAD_binding_4"/>
    <property type="match status" value="1"/>
</dbReference>
<accession>A0ABX2DE28</accession>
<keyword evidence="14 19" id="KW-0560">Oxidoreductase</keyword>
<comment type="cofactor">
    <cofactor evidence="1 19">
        <name>FAD</name>
        <dbReference type="ChEBI" id="CHEBI:57692"/>
    </cofactor>
</comment>
<comment type="pathway">
    <text evidence="4 19">Cell wall biogenesis; peptidoglycan biosynthesis.</text>
</comment>
<keyword evidence="10 19" id="KW-0274">FAD</keyword>
<comment type="similarity">
    <text evidence="19">Belongs to the MurB family.</text>
</comment>
<evidence type="ECO:0000256" key="16">
    <source>
        <dbReference type="ARBA" id="ARBA00023316"/>
    </source>
</evidence>
<dbReference type="EMBL" id="JABMKV010000002">
    <property type="protein sequence ID" value="NQX32077.1"/>
    <property type="molecule type" value="Genomic_DNA"/>
</dbReference>
<evidence type="ECO:0000256" key="18">
    <source>
        <dbReference type="ARBA" id="ARBA00048914"/>
    </source>
</evidence>
<feature type="active site" description="Proton donor" evidence="19">
    <location>
        <position position="238"/>
    </location>
</feature>
<evidence type="ECO:0000256" key="1">
    <source>
        <dbReference type="ARBA" id="ARBA00001974"/>
    </source>
</evidence>
<dbReference type="Gene3D" id="3.30.465.10">
    <property type="match status" value="1"/>
</dbReference>
<evidence type="ECO:0000256" key="19">
    <source>
        <dbReference type="HAMAP-Rule" id="MF_00037"/>
    </source>
</evidence>
<dbReference type="NCBIfam" id="TIGR00179">
    <property type="entry name" value="murB"/>
    <property type="match status" value="1"/>
</dbReference>
<evidence type="ECO:0000256" key="4">
    <source>
        <dbReference type="ARBA" id="ARBA00004752"/>
    </source>
</evidence>
<keyword evidence="9 19" id="KW-0285">Flavoprotein</keyword>
<keyword evidence="11 19" id="KW-0521">NADP</keyword>
<reference evidence="21 22" key="1">
    <citation type="submission" date="2020-05" db="EMBL/GenBank/DDBJ databases">
        <title>Description of Pedobacter foliorum sp. nov.</title>
        <authorList>
            <person name="Qi S."/>
            <person name="Carlier A."/>
            <person name="Cnockaert M."/>
            <person name="Vandamme P."/>
        </authorList>
    </citation>
    <scope>NUCLEOTIDE SEQUENCE [LARGE SCALE GENOMIC DNA]</scope>
    <source>
        <strain evidence="21 22">LMG 31300</strain>
    </source>
</reference>
<evidence type="ECO:0000256" key="6">
    <source>
        <dbReference type="ARBA" id="ARBA00015188"/>
    </source>
</evidence>
<comment type="catalytic activity">
    <reaction evidence="18 19">
        <text>UDP-N-acetyl-alpha-D-muramate + NADP(+) = UDP-N-acetyl-3-O-(1-carboxyvinyl)-alpha-D-glucosamine + NADPH + H(+)</text>
        <dbReference type="Rhea" id="RHEA:12248"/>
        <dbReference type="ChEBI" id="CHEBI:15378"/>
        <dbReference type="ChEBI" id="CHEBI:57783"/>
        <dbReference type="ChEBI" id="CHEBI:58349"/>
        <dbReference type="ChEBI" id="CHEBI:68483"/>
        <dbReference type="ChEBI" id="CHEBI:70757"/>
        <dbReference type="EC" id="1.3.1.98"/>
    </reaction>
</comment>
<evidence type="ECO:0000256" key="2">
    <source>
        <dbReference type="ARBA" id="ARBA00003921"/>
    </source>
</evidence>
<dbReference type="InterPro" id="IPR036318">
    <property type="entry name" value="FAD-bd_PCMH-like_sf"/>
</dbReference>
<comment type="function">
    <text evidence="2 19">Cell wall formation.</text>
</comment>
<evidence type="ECO:0000256" key="5">
    <source>
        <dbReference type="ARBA" id="ARBA00012518"/>
    </source>
</evidence>
<evidence type="ECO:0000313" key="22">
    <source>
        <dbReference type="Proteomes" id="UP000762110"/>
    </source>
</evidence>
<evidence type="ECO:0000256" key="14">
    <source>
        <dbReference type="ARBA" id="ARBA00023002"/>
    </source>
</evidence>
<dbReference type="EC" id="1.3.1.98" evidence="5 19"/>
<dbReference type="InterPro" id="IPR003170">
    <property type="entry name" value="MurB"/>
</dbReference>
<keyword evidence="16 19" id="KW-0961">Cell wall biogenesis/degradation</keyword>
<evidence type="ECO:0000256" key="9">
    <source>
        <dbReference type="ARBA" id="ARBA00022630"/>
    </source>
</evidence>
<keyword evidence="12 19" id="KW-0133">Cell shape</keyword>
<sequence length="338" mass="37215">MSVLQENVSLKTYNTFGIDVNANYFVEVKSVDDLREIFKNSIAKTKKLLVLGGGSNMLFTKDFDGIVLKISIQGITYQTQGDDVMVTAGGGVVWNDLVTYCVENNFAGLENLTLIPGTVGASPIQNIGAYGVELKDVFTSCTAFEIATGEMRTFSYADCNFGYRDSVFKNELKNKYIITSVQFHLNKQAKLQTHYGAITTELEKRNISSPTIADVSNVVAAIRISKLPDPKTIGNAGSFFKNPVIEKEVFDELVEKFPDVVNYPAPNGKIKLAAGWLIEQCGFKGIVVGETGTWKNQALVLVNHGHASGQEVYTFSEQIINTVYTKFAVKLEREVNIL</sequence>
<dbReference type="InterPro" id="IPR006094">
    <property type="entry name" value="Oxid_FAD_bind_N"/>
</dbReference>
<protein>
    <recommendedName>
        <fullName evidence="6 19">UDP-N-acetylenolpyruvoylglucosamine reductase</fullName>
        <ecNumber evidence="5 19">1.3.1.98</ecNumber>
    </recommendedName>
    <alternativeName>
        <fullName evidence="17 19">UDP-N-acetylmuramate dehydrogenase</fullName>
    </alternativeName>
</protein>
<dbReference type="InterPro" id="IPR016166">
    <property type="entry name" value="FAD-bd_PCMH"/>
</dbReference>
<dbReference type="InterPro" id="IPR016167">
    <property type="entry name" value="FAD-bd_PCMH_sub1"/>
</dbReference>
<dbReference type="SUPFAM" id="SSF56194">
    <property type="entry name" value="Uridine diphospho-N-Acetylenolpyruvylglucosamine reductase, MurB, C-terminal domain"/>
    <property type="match status" value="1"/>
</dbReference>
<proteinExistence type="inferred from homology"/>
<keyword evidence="13 19" id="KW-0573">Peptidoglycan synthesis</keyword>
<organism evidence="21 22">
    <name type="scientific">Pedobacter boryungensis</name>
    <dbReference type="NCBI Taxonomy" id="869962"/>
    <lineage>
        <taxon>Bacteria</taxon>
        <taxon>Pseudomonadati</taxon>
        <taxon>Bacteroidota</taxon>
        <taxon>Sphingobacteriia</taxon>
        <taxon>Sphingobacteriales</taxon>
        <taxon>Sphingobacteriaceae</taxon>
        <taxon>Pedobacter</taxon>
    </lineage>
</organism>
<gene>
    <name evidence="19 21" type="primary">murB</name>
    <name evidence="21" type="ORF">HQN85_10080</name>
</gene>
<comment type="caution">
    <text evidence="21">The sequence shown here is derived from an EMBL/GenBank/DDBJ whole genome shotgun (WGS) entry which is preliminary data.</text>
</comment>
<name>A0ABX2DE28_9SPHI</name>
<keyword evidence="15 19" id="KW-0131">Cell cycle</keyword>
<evidence type="ECO:0000256" key="3">
    <source>
        <dbReference type="ARBA" id="ARBA00004496"/>
    </source>
</evidence>
<dbReference type="Proteomes" id="UP000762110">
    <property type="component" value="Unassembled WGS sequence"/>
</dbReference>
<feature type="active site" evidence="19">
    <location>
        <position position="164"/>
    </location>
</feature>
<dbReference type="Gene3D" id="3.30.43.10">
    <property type="entry name" value="Uridine Diphospho-n-acetylenolpyruvylglucosamine Reductase, domain 2"/>
    <property type="match status" value="1"/>
</dbReference>
<evidence type="ECO:0000256" key="15">
    <source>
        <dbReference type="ARBA" id="ARBA00023306"/>
    </source>
</evidence>
<evidence type="ECO:0000256" key="8">
    <source>
        <dbReference type="ARBA" id="ARBA00022618"/>
    </source>
</evidence>
<evidence type="ECO:0000256" key="13">
    <source>
        <dbReference type="ARBA" id="ARBA00022984"/>
    </source>
</evidence>
<dbReference type="Gene3D" id="3.90.78.10">
    <property type="entry name" value="UDP-N-acetylenolpyruvoylglucosamine reductase, C-terminal domain"/>
    <property type="match status" value="1"/>
</dbReference>
<dbReference type="GO" id="GO:0008762">
    <property type="term" value="F:UDP-N-acetylmuramate dehydrogenase activity"/>
    <property type="evidence" value="ECO:0007669"/>
    <property type="project" value="UniProtKB-EC"/>
</dbReference>